<feature type="non-terminal residue" evidence="1">
    <location>
        <position position="1"/>
    </location>
</feature>
<feature type="non-terminal residue" evidence="1">
    <location>
        <position position="111"/>
    </location>
</feature>
<evidence type="ECO:0000313" key="1">
    <source>
        <dbReference type="EMBL" id="KGL96105.1"/>
    </source>
</evidence>
<dbReference type="STRING" id="50402.A0A0A0ASN1"/>
<proteinExistence type="predicted"/>
<dbReference type="PANTHER" id="PTHR36466:SF1">
    <property type="entry name" value="BCL-2-LIKE PROTEIN 15"/>
    <property type="match status" value="1"/>
</dbReference>
<name>A0A0A0ASN1_CHAVO</name>
<organism evidence="1 2">
    <name type="scientific">Charadrius vociferus</name>
    <name type="common">Killdeer</name>
    <name type="synonym">Aegialitis vocifera</name>
    <dbReference type="NCBI Taxonomy" id="50402"/>
    <lineage>
        <taxon>Eukaryota</taxon>
        <taxon>Metazoa</taxon>
        <taxon>Chordata</taxon>
        <taxon>Craniata</taxon>
        <taxon>Vertebrata</taxon>
        <taxon>Euteleostomi</taxon>
        <taxon>Archelosauria</taxon>
        <taxon>Archosauria</taxon>
        <taxon>Dinosauria</taxon>
        <taxon>Saurischia</taxon>
        <taxon>Theropoda</taxon>
        <taxon>Coelurosauria</taxon>
        <taxon>Aves</taxon>
        <taxon>Neognathae</taxon>
        <taxon>Neoaves</taxon>
        <taxon>Charadriiformes</taxon>
        <taxon>Charadriidae</taxon>
        <taxon>Charadrius</taxon>
    </lineage>
</organism>
<dbReference type="GO" id="GO:0042981">
    <property type="term" value="P:regulation of apoptotic process"/>
    <property type="evidence" value="ECO:0007669"/>
    <property type="project" value="InterPro"/>
</dbReference>
<dbReference type="EMBL" id="KL872573">
    <property type="protein sequence ID" value="KGL96105.1"/>
    <property type="molecule type" value="Genomic_DNA"/>
</dbReference>
<protein>
    <submittedName>
        <fullName evidence="1">Bcl-2-like 15</fullName>
    </submittedName>
</protein>
<reference evidence="2" key="1">
    <citation type="journal article" date="2014" name="Science">
        <title>Comparative genomics reveals insights into avian genome evolution and adaptation.</title>
        <authorList>
            <consortium name="Avian Genome Consortium"/>
            <person name="Zhang G."/>
            <person name="Li C."/>
            <person name="Li Q."/>
            <person name="Li B."/>
            <person name="Larkin D.M."/>
            <person name="Lee C."/>
            <person name="Storz J.F."/>
            <person name="Antunes A."/>
            <person name="Greenwold M.J."/>
            <person name="Meredith R.W."/>
            <person name="Odeen A."/>
            <person name="Cui J."/>
            <person name="Zhou Q."/>
            <person name="Xu L."/>
            <person name="Pan H."/>
            <person name="Wang Z."/>
            <person name="Jin L."/>
            <person name="Zhang P."/>
            <person name="Hu H."/>
            <person name="Yang W."/>
            <person name="Hu J."/>
            <person name="Xiao J."/>
            <person name="Yang Z."/>
            <person name="Liu Y."/>
            <person name="Xie Q."/>
            <person name="Yu H."/>
            <person name="Lian J."/>
            <person name="Wen P."/>
            <person name="Zhang F."/>
            <person name="Li H."/>
            <person name="Zeng Y."/>
            <person name="Xiong Z."/>
            <person name="Liu S."/>
            <person name="Zhou L."/>
            <person name="Huang Z."/>
            <person name="An N."/>
            <person name="Wang J."/>
            <person name="Zheng Q."/>
            <person name="Xiong Y."/>
            <person name="Wang G."/>
            <person name="Wang B."/>
            <person name="Wang J."/>
            <person name="Fan Y."/>
            <person name="da Fonseca R.R."/>
            <person name="Alfaro-Nunez A."/>
            <person name="Schubert M."/>
            <person name="Orlando L."/>
            <person name="Mourier T."/>
            <person name="Howard J.T."/>
            <person name="Ganapathy G."/>
            <person name="Pfenning A."/>
            <person name="Whitney O."/>
            <person name="Rivas M.V."/>
            <person name="Hara E."/>
            <person name="Smith J."/>
            <person name="Farre M."/>
            <person name="Narayan J."/>
            <person name="Slavov G."/>
            <person name="Romanov M.N."/>
            <person name="Borges R."/>
            <person name="Machado J.P."/>
            <person name="Khan I."/>
            <person name="Springer M.S."/>
            <person name="Gatesy J."/>
            <person name="Hoffmann F.G."/>
            <person name="Opazo J.C."/>
            <person name="Hastad O."/>
            <person name="Sawyer R.H."/>
            <person name="Kim H."/>
            <person name="Kim K.W."/>
            <person name="Kim H.J."/>
            <person name="Cho S."/>
            <person name="Li N."/>
            <person name="Huang Y."/>
            <person name="Bruford M.W."/>
            <person name="Zhan X."/>
            <person name="Dixon A."/>
            <person name="Bertelsen M.F."/>
            <person name="Derryberry E."/>
            <person name="Warren W."/>
            <person name="Wilson R.K."/>
            <person name="Li S."/>
            <person name="Ray D.A."/>
            <person name="Green R.E."/>
            <person name="O'Brien S.J."/>
            <person name="Griffin D."/>
            <person name="Johnson W.E."/>
            <person name="Haussler D."/>
            <person name="Ryder O.A."/>
            <person name="Willerslev E."/>
            <person name="Graves G.R."/>
            <person name="Alstrom P."/>
            <person name="Fjeldsa J."/>
            <person name="Mindell D.P."/>
            <person name="Edwards S.V."/>
            <person name="Braun E.L."/>
            <person name="Rahbek C."/>
            <person name="Burt D.W."/>
            <person name="Houde P."/>
            <person name="Zhang Y."/>
            <person name="Yang H."/>
            <person name="Wang J."/>
            <person name="Jarvis E.D."/>
            <person name="Gilbert M.T."/>
            <person name="Wang J."/>
        </authorList>
    </citation>
    <scope>NUCLEOTIDE SEQUENCE [LARGE SCALE GENOMIC DNA]</scope>
</reference>
<evidence type="ECO:0000313" key="2">
    <source>
        <dbReference type="Proteomes" id="UP000053858"/>
    </source>
</evidence>
<dbReference type="PANTHER" id="PTHR36466">
    <property type="entry name" value="BCL-2-LIKE PROTEIN 15"/>
    <property type="match status" value="1"/>
</dbReference>
<sequence length="111" mass="12681">FDPIVIASRLRRMGDQCNMDFERVSSEALAEVLKGKVEKFGAAVDSLRRNWSDRNPELVYERAFLSVSVKLLTYIAKKIPDLLHPTHLIQVINGNAQVRNYIEAHGGWVRM</sequence>
<accession>A0A0A0ASN1</accession>
<gene>
    <name evidence="1" type="ORF">N301_00790</name>
</gene>
<dbReference type="Proteomes" id="UP000053858">
    <property type="component" value="Unassembled WGS sequence"/>
</dbReference>
<dbReference type="InterPro" id="IPR036834">
    <property type="entry name" value="Bcl-2-like_sf"/>
</dbReference>
<keyword evidence="2" id="KW-1185">Reference proteome</keyword>
<dbReference type="SUPFAM" id="SSF56854">
    <property type="entry name" value="Bcl-2 inhibitors of programmed cell death"/>
    <property type="match status" value="1"/>
</dbReference>
<dbReference type="InterPro" id="IPR033543">
    <property type="entry name" value="BCL2L15"/>
</dbReference>
<dbReference type="AlphaFoldDB" id="A0A0A0ASN1"/>